<protein>
    <submittedName>
        <fullName evidence="6">TonB-dependent receptor</fullName>
    </submittedName>
</protein>
<dbReference type="InterPro" id="IPR036942">
    <property type="entry name" value="Beta-barrel_TonB_sf"/>
</dbReference>
<dbReference type="InterPro" id="IPR012910">
    <property type="entry name" value="Plug_dom"/>
</dbReference>
<evidence type="ECO:0000259" key="5">
    <source>
        <dbReference type="Pfam" id="PF07715"/>
    </source>
</evidence>
<gene>
    <name evidence="6" type="ORF">MNBD_ALPHA05-784</name>
</gene>
<reference evidence="6" key="1">
    <citation type="submission" date="2018-06" db="EMBL/GenBank/DDBJ databases">
        <authorList>
            <person name="Zhirakovskaya E."/>
        </authorList>
    </citation>
    <scope>NUCLEOTIDE SEQUENCE</scope>
</reference>
<proteinExistence type="predicted"/>
<dbReference type="InterPro" id="IPR037066">
    <property type="entry name" value="Plug_dom_sf"/>
</dbReference>
<dbReference type="SUPFAM" id="SSF56935">
    <property type="entry name" value="Porins"/>
    <property type="match status" value="1"/>
</dbReference>
<dbReference type="InterPro" id="IPR000531">
    <property type="entry name" value="Beta-barrel_TonB"/>
</dbReference>
<accession>A0A3B0RBP9</accession>
<dbReference type="Gene3D" id="2.170.130.10">
    <property type="entry name" value="TonB-dependent receptor, plug domain"/>
    <property type="match status" value="1"/>
</dbReference>
<evidence type="ECO:0000256" key="2">
    <source>
        <dbReference type="ARBA" id="ARBA00023136"/>
    </source>
</evidence>
<comment type="subcellular location">
    <subcellularLocation>
        <location evidence="1">Cell outer membrane</location>
    </subcellularLocation>
</comment>
<evidence type="ECO:0000256" key="3">
    <source>
        <dbReference type="ARBA" id="ARBA00023237"/>
    </source>
</evidence>
<dbReference type="Pfam" id="PF07715">
    <property type="entry name" value="Plug"/>
    <property type="match status" value="1"/>
</dbReference>
<keyword evidence="2" id="KW-0472">Membrane</keyword>
<dbReference type="EMBL" id="UOEH01000017">
    <property type="protein sequence ID" value="VAV89672.1"/>
    <property type="molecule type" value="Genomic_DNA"/>
</dbReference>
<evidence type="ECO:0000256" key="1">
    <source>
        <dbReference type="ARBA" id="ARBA00004442"/>
    </source>
</evidence>
<evidence type="ECO:0000259" key="4">
    <source>
        <dbReference type="Pfam" id="PF00593"/>
    </source>
</evidence>
<keyword evidence="6" id="KW-0675">Receptor</keyword>
<feature type="domain" description="TonB-dependent receptor-like beta-barrel" evidence="4">
    <location>
        <begin position="408"/>
        <end position="900"/>
    </location>
</feature>
<feature type="domain" description="TonB-dependent receptor plug" evidence="5">
    <location>
        <begin position="55"/>
        <end position="176"/>
    </location>
</feature>
<evidence type="ECO:0000313" key="6">
    <source>
        <dbReference type="EMBL" id="VAV89672.1"/>
    </source>
</evidence>
<dbReference type="Gene3D" id="2.40.170.20">
    <property type="entry name" value="TonB-dependent receptor, beta-barrel domain"/>
    <property type="match status" value="1"/>
</dbReference>
<dbReference type="AlphaFoldDB" id="A0A3B0RBP9"/>
<organism evidence="6">
    <name type="scientific">hydrothermal vent metagenome</name>
    <dbReference type="NCBI Taxonomy" id="652676"/>
    <lineage>
        <taxon>unclassified sequences</taxon>
        <taxon>metagenomes</taxon>
        <taxon>ecological metagenomes</taxon>
    </lineage>
</organism>
<name>A0A3B0RBP9_9ZZZZ</name>
<dbReference type="GO" id="GO:0009279">
    <property type="term" value="C:cell outer membrane"/>
    <property type="evidence" value="ECO:0007669"/>
    <property type="project" value="UniProtKB-SubCell"/>
</dbReference>
<sequence length="941" mass="98665">MRKTLLKRSAAGAAIVIALGAPTSAVYAQEVGDAASETTDVVISVGSRRASRSAANTPAPVDVIGGDELLNQGDNDLVNILRTSVPSYNANTQPISDAATLIRPATLRGLGPDKTLILVNGKRRHRAAVITFLGDGISDGSQGADISVIPSIALKQVEVLRDGAASQYGSDAIAGVINFVLRDDAEGASFESKWGSTYRGDGDSWNVQANIGLPIPVGEGGFLNISGRFGETDATNRSVQRTDAAALIAAGNTAVANPAQIWGQPNINDDLSLFANMAVPFSDQVEFYAFGNYAERQVEGGFFFRNPTNRSGVFAGPQVNPATGNALVDDGIGGFLDAITNAPVASPSDSVLVGNLAGLDASACPAGIPLTSGGGLTPNPTILGTVAADANCFSFVEMFPGGFTPRFGGDLEDRSVVVGLRGELPVGNGLFYDVSYTYGQNDVNFFINNTINASLGPNTPTSFTPGGYTQEDANFNLDLSYGVPNTMFASDINIAMGFEHRREQFTIRQGDDASFTLGPLAVASPAFPGGQGFASSSNGFGGFTPASAGTTAQKNYAVYFDTEVDVTDQLIVQGAVRYEDFYTSFGDTLNYKIGALYALNDNLTFRSTWSTGFHAPTAGQANVTNITTQFSGGQLVDQGTIPLSSPAGQFIADRLELSTGSRPTLGPEKSKNFTAGVALGLGPIDLTVDYFNIKVDNRISISDQQNFLSELLAVAGENAVAIPGGSTTSQVINLLDTAGVITASDFAGSEDLTSFGFFQNAFDTRTQGIDVVASTNFEAYEGSNTNVALAFNWTDTKVTDRGVGTAAPLSYGRAKQLEDSTPATRGNITFNHTDGPLRGLLRVNYYGKFFECHLDATNNNPPPAVPCDLAHNGGSQFPIDIELGYEVVEGVELIAGAQNVFDSTPDPLSAINAGVAGSRFPPLSPAGYNGGFYYFRLRVQL</sequence>
<keyword evidence="3" id="KW-0998">Cell outer membrane</keyword>
<dbReference type="Pfam" id="PF00593">
    <property type="entry name" value="TonB_dep_Rec_b-barrel"/>
    <property type="match status" value="1"/>
</dbReference>
<dbReference type="PANTHER" id="PTHR47234:SF3">
    <property type="entry name" value="SECRETIN_TONB SHORT N-TERMINAL DOMAIN-CONTAINING PROTEIN"/>
    <property type="match status" value="1"/>
</dbReference>
<dbReference type="PANTHER" id="PTHR47234">
    <property type="match status" value="1"/>
</dbReference>